<evidence type="ECO:0000313" key="5">
    <source>
        <dbReference type="EnsemblMetazoa" id="MDOA014860-PA"/>
    </source>
</evidence>
<name>A0A1I8NGD9_MUSDO</name>
<feature type="domain" description="Single" evidence="4">
    <location>
        <begin position="38"/>
        <end position="105"/>
    </location>
</feature>
<proteinExistence type="predicted"/>
<evidence type="ECO:0000313" key="7">
    <source>
        <dbReference type="RefSeq" id="XP_005188176.1"/>
    </source>
</evidence>
<dbReference type="InterPro" id="IPR029277">
    <property type="entry name" value="SVWC_dom"/>
</dbReference>
<organism evidence="5">
    <name type="scientific">Musca domestica</name>
    <name type="common">House fly</name>
    <dbReference type="NCBI Taxonomy" id="7370"/>
    <lineage>
        <taxon>Eukaryota</taxon>
        <taxon>Metazoa</taxon>
        <taxon>Ecdysozoa</taxon>
        <taxon>Arthropoda</taxon>
        <taxon>Hexapoda</taxon>
        <taxon>Insecta</taxon>
        <taxon>Pterygota</taxon>
        <taxon>Neoptera</taxon>
        <taxon>Endopterygota</taxon>
        <taxon>Diptera</taxon>
        <taxon>Brachycera</taxon>
        <taxon>Muscomorpha</taxon>
        <taxon>Muscoidea</taxon>
        <taxon>Muscidae</taxon>
        <taxon>Musca</taxon>
    </lineage>
</organism>
<keyword evidence="2" id="KW-0964">Secreted</keyword>
<dbReference type="VEuPathDB" id="VectorBase:MDOMA2_021209"/>
<dbReference type="OrthoDB" id="7901229at2759"/>
<dbReference type="Proteomes" id="UP001652621">
    <property type="component" value="Unplaced"/>
</dbReference>
<dbReference type="RefSeq" id="XP_005188176.1">
    <property type="nucleotide sequence ID" value="XM_005188119.3"/>
</dbReference>
<keyword evidence="6" id="KW-1185">Reference proteome</keyword>
<dbReference type="GO" id="GO:0005576">
    <property type="term" value="C:extracellular region"/>
    <property type="evidence" value="ECO:0007669"/>
    <property type="project" value="UniProtKB-SubCell"/>
</dbReference>
<accession>A0A1I8NGD9</accession>
<dbReference type="KEGG" id="mde:101895268"/>
<evidence type="ECO:0000256" key="2">
    <source>
        <dbReference type="ARBA" id="ARBA00022525"/>
    </source>
</evidence>
<dbReference type="SMART" id="SM01318">
    <property type="entry name" value="SVWC"/>
    <property type="match status" value="1"/>
</dbReference>
<dbReference type="InterPro" id="IPR053308">
    <property type="entry name" value="Vago-like"/>
</dbReference>
<sequence length="106" mass="11337">MNCCLFATIFLILTSIAYVCMAGEFTGYFKDPDHPGKCFFGGLVLEPGKEGQIPGKCKRFLCNRADGLGVVQGCGTQGVKAPCTLGDHVNANAPYPDCCKRKVICP</sequence>
<dbReference type="GeneID" id="101895268"/>
<evidence type="ECO:0000256" key="1">
    <source>
        <dbReference type="ARBA" id="ARBA00004613"/>
    </source>
</evidence>
<evidence type="ECO:0000256" key="3">
    <source>
        <dbReference type="SAM" id="SignalP"/>
    </source>
</evidence>
<dbReference type="AlphaFoldDB" id="A0A1I8NGD9"/>
<reference evidence="5" key="1">
    <citation type="submission" date="2020-05" db="UniProtKB">
        <authorList>
            <consortium name="EnsemblMetazoa"/>
        </authorList>
    </citation>
    <scope>IDENTIFICATION</scope>
    <source>
        <strain evidence="5">Aabys</strain>
    </source>
</reference>
<evidence type="ECO:0000259" key="4">
    <source>
        <dbReference type="SMART" id="SM01318"/>
    </source>
</evidence>
<dbReference type="Pfam" id="PF15430">
    <property type="entry name" value="SVWC"/>
    <property type="match status" value="1"/>
</dbReference>
<feature type="chain" id="PRO_5044561630" evidence="3">
    <location>
        <begin position="23"/>
        <end position="106"/>
    </location>
</feature>
<feature type="signal peptide" evidence="3">
    <location>
        <begin position="1"/>
        <end position="22"/>
    </location>
</feature>
<dbReference type="EnsemblMetazoa" id="MDOA014860-RA">
    <property type="protein sequence ID" value="MDOA014860-PA"/>
    <property type="gene ID" value="MDOA014860"/>
</dbReference>
<keyword evidence="3" id="KW-0732">Signal</keyword>
<dbReference type="PANTHER" id="PTHR39957:SF1">
    <property type="entry name" value="AT09846P1-RELATED"/>
    <property type="match status" value="1"/>
</dbReference>
<reference evidence="7" key="2">
    <citation type="submission" date="2025-04" db="UniProtKB">
        <authorList>
            <consortium name="RefSeq"/>
        </authorList>
    </citation>
    <scope>IDENTIFICATION</scope>
    <source>
        <strain evidence="7">Aabys</strain>
    </source>
</reference>
<dbReference type="VEuPathDB" id="VectorBase:MDOA014860"/>
<evidence type="ECO:0000313" key="6">
    <source>
        <dbReference type="Proteomes" id="UP001652621"/>
    </source>
</evidence>
<dbReference type="PANTHER" id="PTHR39957">
    <property type="entry name" value="AT09846P1-RELATED"/>
    <property type="match status" value="1"/>
</dbReference>
<comment type="subcellular location">
    <subcellularLocation>
        <location evidence="1">Secreted</location>
    </subcellularLocation>
</comment>
<protein>
    <submittedName>
        <fullName evidence="7">Uncharacterized protein LOC101895268</fullName>
    </submittedName>
</protein>
<gene>
    <name evidence="5" type="primary">101895268</name>
    <name evidence="7" type="synonym">LOC101895268</name>
</gene>